<feature type="compositionally biased region" description="Low complexity" evidence="1">
    <location>
        <begin position="339"/>
        <end position="349"/>
    </location>
</feature>
<dbReference type="VEuPathDB" id="TriTrypDB:ECC02_003087"/>
<feature type="compositionally biased region" description="Acidic residues" evidence="1">
    <location>
        <begin position="1065"/>
        <end position="1081"/>
    </location>
</feature>
<organism evidence="2 3">
    <name type="scientific">Trypanosoma cruzi</name>
    <dbReference type="NCBI Taxonomy" id="5693"/>
    <lineage>
        <taxon>Eukaryota</taxon>
        <taxon>Discoba</taxon>
        <taxon>Euglenozoa</taxon>
        <taxon>Kinetoplastea</taxon>
        <taxon>Metakinetoplastina</taxon>
        <taxon>Trypanosomatida</taxon>
        <taxon>Trypanosomatidae</taxon>
        <taxon>Trypanosoma</taxon>
        <taxon>Schizotrypanum</taxon>
    </lineage>
</organism>
<sequence length="1198" mass="129458">MLRRRITVGFVPQTTFKSGVVAATWSHATYSTDAIGTFKPLATSFRRIGASCRYDAGSHTGLYVGSRAQSTSTPSLCTLTTRPLPASPHQCSIEKVLLPSVQASGSGIRTDTLRGMVQLLLDPDATDVEDVFMLDFVVMVPKRQMAALHGRKEWLDVVLSSERYQACKDARALRLAGITTVGRWDENRERVPISAYSRGILEEAYAAMARQPVESQKNQVITWLTKTIQKAVIEEFAANKSNRQFLAPLITGMQALPETADAASNAANAAAMKEGDETHPQGEADVPKKKRAEDAVAEDGNGGNNTAKPSKPARVRGRKHAKHPEPVEEVTEHAGGGAAKSAASATSTTEDVKKNDKPHSVSPAAATDDDEDAEIARLLQETEQEFAPAPYIRGSIHSKGASEGSAAASTSPPQISTAATTSGTTARAEAEDAKPSKLKKKKSADAANKLAEPEHHNQQQEENATAVTDAGKTLPDSKQNKSLARLAELMLIQFNSADGYLHLPDIKDDEKKGFVIALDGDSAQVDPFALYSTFGAAKLAGGESPAITALYQVWSAYSAYTEAHEAAEDDATAKFFKEKGVEALVHGAVLLRAISREQAVTLEPQDIPAYGFPLLSSDRRPHRTRRSKVATDMTAEKVADAVKAYTAFFSTKGKKFTPIRPTIDYNSGCSVAALMGTTLHLYETSLKETVREEDIRCRFGEAMLGVLHVVEKKVMTRINVVHYHILATSISGGSGGSNGMESMTTSIVSIDITGSFTTAEKTRLQQLAEPLGMAGAIADCTCVSDIVDSIEALGVSVVHDILTNRDDLEALLTPTLVQLLPEAEEEEEEEAEKRPSTRRTSAAASTPAKDASSKSGSHSSHAAAGVKAAATAAEHDDDDEEEEEEEADGVDAVGEEAAEEEEENEEEEEEEEEVKPARGGKQKSAAAKHKTDTVNGDEENEEVEEEEEEEEEDEEQKAGNGEEEDDEEQEEEEAPREPPTISGNSRRHSSPAPVKGRSARGRAHPAEDAKKMREKDEEDDGEGDGDEPPRQHVQHVQQRAPPLRRTSHAGKRAPPPPPPPAASGDDNDDHDDASDADDNKEEEVHAQPQSQQHTAVSKKGHATKKSPPPPPSTATTDNNEDEEEEEAVRRPTKKGVSSKRAPPPPVAAQNDDSKEEEEEEEVVVAPRVRNRGRRMGRALPQSSSDSNDEDRWFQRARR</sequence>
<dbReference type="PANTHER" id="PTHR48176">
    <property type="entry name" value="DDRGK DOMAIN-CONTAINING PROTEIN 1"/>
    <property type="match status" value="1"/>
</dbReference>
<feature type="compositionally biased region" description="Low complexity" evidence="1">
    <location>
        <begin position="261"/>
        <end position="271"/>
    </location>
</feature>
<dbReference type="AlphaFoldDB" id="A0A7J6YB26"/>
<evidence type="ECO:0000256" key="1">
    <source>
        <dbReference type="SAM" id="MobiDB-lite"/>
    </source>
</evidence>
<feature type="compositionally biased region" description="Basic residues" evidence="1">
    <location>
        <begin position="311"/>
        <end position="322"/>
    </location>
</feature>
<dbReference type="Proteomes" id="UP000583944">
    <property type="component" value="Unassembled WGS sequence"/>
</dbReference>
<feature type="region of interest" description="Disordered" evidence="1">
    <location>
        <begin position="261"/>
        <end position="371"/>
    </location>
</feature>
<proteinExistence type="predicted"/>
<feature type="compositionally biased region" description="Basic and acidic residues" evidence="1">
    <location>
        <begin position="323"/>
        <end position="332"/>
    </location>
</feature>
<dbReference type="EMBL" id="JABDHM010000016">
    <property type="protein sequence ID" value="KAF5223899.1"/>
    <property type="molecule type" value="Genomic_DNA"/>
</dbReference>
<feature type="compositionally biased region" description="Basic and acidic residues" evidence="1">
    <location>
        <begin position="273"/>
        <end position="294"/>
    </location>
</feature>
<feature type="compositionally biased region" description="Basic and acidic residues" evidence="1">
    <location>
        <begin position="1189"/>
        <end position="1198"/>
    </location>
</feature>
<feature type="region of interest" description="Disordered" evidence="1">
    <location>
        <begin position="822"/>
        <end position="1198"/>
    </location>
</feature>
<dbReference type="PANTHER" id="PTHR48176:SF1">
    <property type="entry name" value="DDRGK DOMAIN-CONTAINING PROTEIN 1"/>
    <property type="match status" value="1"/>
</dbReference>
<protein>
    <submittedName>
        <fullName evidence="2">Uncharacterized protein</fullName>
    </submittedName>
</protein>
<gene>
    <name evidence="2" type="ORF">ECC02_003087</name>
</gene>
<feature type="compositionally biased region" description="Basic and acidic residues" evidence="1">
    <location>
        <begin position="350"/>
        <end position="359"/>
    </location>
</feature>
<dbReference type="GO" id="GO:0044389">
    <property type="term" value="F:ubiquitin-like protein ligase binding"/>
    <property type="evidence" value="ECO:0007669"/>
    <property type="project" value="TreeGrafter"/>
</dbReference>
<feature type="compositionally biased region" description="Acidic residues" evidence="1">
    <location>
        <begin position="1153"/>
        <end position="1162"/>
    </location>
</feature>
<feature type="compositionally biased region" description="Low complexity" evidence="1">
    <location>
        <begin position="398"/>
        <end position="427"/>
    </location>
</feature>
<feature type="compositionally biased region" description="Basic and acidic residues" evidence="1">
    <location>
        <begin position="1004"/>
        <end position="1015"/>
    </location>
</feature>
<evidence type="ECO:0000313" key="3">
    <source>
        <dbReference type="Proteomes" id="UP000583944"/>
    </source>
</evidence>
<feature type="compositionally biased region" description="Acidic residues" evidence="1">
    <location>
        <begin position="935"/>
        <end position="974"/>
    </location>
</feature>
<accession>A0A7J6YB26</accession>
<dbReference type="InterPro" id="IPR050899">
    <property type="entry name" value="DDRGK_domain-containing"/>
</dbReference>
<feature type="compositionally biased region" description="Acidic residues" evidence="1">
    <location>
        <begin position="875"/>
        <end position="913"/>
    </location>
</feature>
<feature type="compositionally biased region" description="Acidic residues" evidence="1">
    <location>
        <begin position="1016"/>
        <end position="1026"/>
    </location>
</feature>
<feature type="compositionally biased region" description="Low complexity" evidence="1">
    <location>
        <begin position="838"/>
        <end position="872"/>
    </location>
</feature>
<comment type="caution">
    <text evidence="2">The sequence shown here is derived from an EMBL/GenBank/DDBJ whole genome shotgun (WGS) entry which is preliminary data.</text>
</comment>
<feature type="region of interest" description="Disordered" evidence="1">
    <location>
        <begin position="384"/>
        <end position="477"/>
    </location>
</feature>
<evidence type="ECO:0000313" key="2">
    <source>
        <dbReference type="EMBL" id="KAF5223899.1"/>
    </source>
</evidence>
<dbReference type="VEuPathDB" id="TriTrypDB:BCY84_05348"/>
<reference evidence="2 3" key="1">
    <citation type="journal article" date="2019" name="Genome Biol. Evol.">
        <title>Nanopore Sequencing Significantly Improves Genome Assembly of the Protozoan Parasite Trypanosoma cruzi.</title>
        <authorList>
            <person name="Diaz-Viraque F."/>
            <person name="Pita S."/>
            <person name="Greif G."/>
            <person name="de Souza R.C.M."/>
            <person name="Iraola G."/>
            <person name="Robello C."/>
        </authorList>
    </citation>
    <scope>NUCLEOTIDE SEQUENCE [LARGE SCALE GENOMIC DNA]</scope>
    <source>
        <strain evidence="2 3">Berenice</strain>
    </source>
</reference>
<name>A0A7J6YB26_TRYCR</name>